<comment type="subcellular location">
    <subcellularLocation>
        <location evidence="1">Membrane</location>
        <topology evidence="1">Multi-pass membrane protein</topology>
    </subcellularLocation>
</comment>
<dbReference type="GO" id="GO:0005886">
    <property type="term" value="C:plasma membrane"/>
    <property type="evidence" value="ECO:0007669"/>
    <property type="project" value="TreeGrafter"/>
</dbReference>
<accession>A0A6P6DSL3</accession>
<evidence type="ECO:0000256" key="1">
    <source>
        <dbReference type="ARBA" id="ARBA00004141"/>
    </source>
</evidence>
<organism evidence="8 9">
    <name type="scientific">Octodon degus</name>
    <name type="common">Degu</name>
    <name type="synonym">Sciurus degus</name>
    <dbReference type="NCBI Taxonomy" id="10160"/>
    <lineage>
        <taxon>Eukaryota</taxon>
        <taxon>Metazoa</taxon>
        <taxon>Chordata</taxon>
        <taxon>Craniata</taxon>
        <taxon>Vertebrata</taxon>
        <taxon>Euteleostomi</taxon>
        <taxon>Mammalia</taxon>
        <taxon>Eutheria</taxon>
        <taxon>Euarchontoglires</taxon>
        <taxon>Glires</taxon>
        <taxon>Rodentia</taxon>
        <taxon>Hystricomorpha</taxon>
        <taxon>Octodontidae</taxon>
        <taxon>Octodon</taxon>
    </lineage>
</organism>
<dbReference type="InterPro" id="IPR030417">
    <property type="entry name" value="MS4A"/>
</dbReference>
<keyword evidence="8" id="KW-1185">Reference proteome</keyword>
<reference evidence="9" key="1">
    <citation type="submission" date="2025-08" db="UniProtKB">
        <authorList>
            <consortium name="RefSeq"/>
        </authorList>
    </citation>
    <scope>IDENTIFICATION</scope>
</reference>
<dbReference type="AlphaFoldDB" id="A0A6P6DSL3"/>
<feature type="transmembrane region" description="Helical" evidence="7">
    <location>
        <begin position="46"/>
        <end position="72"/>
    </location>
</feature>
<comment type="similarity">
    <text evidence="2">Belongs to the MS4A family.</text>
</comment>
<dbReference type="PANTHER" id="PTHR23320">
    <property type="entry name" value="MEMBRANE-SPANNING 4-DOMAINS SUBFAMILY A MS4A -RELATED"/>
    <property type="match status" value="1"/>
</dbReference>
<gene>
    <name evidence="9" type="primary">LOC101572136</name>
</gene>
<sequence>MVTIQGMEQTRAEAGHAMPQLRKAMALESSLWEKMKEKFTKGQPKILGAMQITTGLLILGVGLAMMCSTLPAYGARSLSVYTGYSIWGSLMFIISGSFAIATARRTTKGFVRASLGLNICSSVFAGVGMILIMTSLGISLSFPFPCSYNWHESCLMTRSLILGMDWLLLLLSMLELSLAIAVSSFGCKVTCCYLGGVVFILSSNSHTTETMSPAPLGRGLMSPTNPEKSVAGSIP</sequence>
<feature type="transmembrane region" description="Helical" evidence="7">
    <location>
        <begin position="115"/>
        <end position="140"/>
    </location>
</feature>
<evidence type="ECO:0000256" key="7">
    <source>
        <dbReference type="SAM" id="Phobius"/>
    </source>
</evidence>
<evidence type="ECO:0000256" key="6">
    <source>
        <dbReference type="SAM" id="MobiDB-lite"/>
    </source>
</evidence>
<evidence type="ECO:0000256" key="5">
    <source>
        <dbReference type="ARBA" id="ARBA00023136"/>
    </source>
</evidence>
<evidence type="ECO:0000256" key="3">
    <source>
        <dbReference type="ARBA" id="ARBA00022692"/>
    </source>
</evidence>
<feature type="region of interest" description="Disordered" evidence="6">
    <location>
        <begin position="212"/>
        <end position="235"/>
    </location>
</feature>
<dbReference type="InterPro" id="IPR007237">
    <property type="entry name" value="CD20-like"/>
</dbReference>
<dbReference type="GeneID" id="101572136"/>
<proteinExistence type="inferred from homology"/>
<dbReference type="RefSeq" id="XP_023563002.1">
    <property type="nucleotide sequence ID" value="XM_023707234.1"/>
</dbReference>
<dbReference type="Proteomes" id="UP000515203">
    <property type="component" value="Unplaced"/>
</dbReference>
<dbReference type="Pfam" id="PF04103">
    <property type="entry name" value="CD20"/>
    <property type="match status" value="1"/>
</dbReference>
<dbReference type="FunCoup" id="A0A6P6DSL3">
    <property type="interactions" value="287"/>
</dbReference>
<name>A0A6P6DSL3_OCTDE</name>
<evidence type="ECO:0000256" key="4">
    <source>
        <dbReference type="ARBA" id="ARBA00022989"/>
    </source>
</evidence>
<feature type="transmembrane region" description="Helical" evidence="7">
    <location>
        <begin position="84"/>
        <end position="103"/>
    </location>
</feature>
<evidence type="ECO:0000313" key="8">
    <source>
        <dbReference type="Proteomes" id="UP000515203"/>
    </source>
</evidence>
<dbReference type="GO" id="GO:0005794">
    <property type="term" value="C:Golgi apparatus"/>
    <property type="evidence" value="ECO:0007669"/>
    <property type="project" value="TreeGrafter"/>
</dbReference>
<protein>
    <submittedName>
        <fullName evidence="9">Membrane-spanning 4-domains subfamily A member 4A-like</fullName>
    </submittedName>
</protein>
<dbReference type="OrthoDB" id="10071849at2759"/>
<keyword evidence="3 7" id="KW-0812">Transmembrane</keyword>
<keyword evidence="5 7" id="KW-0472">Membrane</keyword>
<evidence type="ECO:0000256" key="2">
    <source>
        <dbReference type="ARBA" id="ARBA00009565"/>
    </source>
</evidence>
<evidence type="ECO:0000313" key="9">
    <source>
        <dbReference type="RefSeq" id="XP_023563002.1"/>
    </source>
</evidence>
<dbReference type="InParanoid" id="A0A6P6DSL3"/>
<keyword evidence="4 7" id="KW-1133">Transmembrane helix</keyword>
<dbReference type="PANTHER" id="PTHR23320:SF128">
    <property type="entry name" value="MEMBRANE-SPANNING 4-DOMAINS SUBFAMILY A MEMBER 4A"/>
    <property type="match status" value="1"/>
</dbReference>